<proteinExistence type="predicted"/>
<reference evidence="1 2" key="1">
    <citation type="submission" date="2019-09" db="EMBL/GenBank/DDBJ databases">
        <title>Draft genome sequence of Psychrobacter nivimaris LAMA 639, in search for biotechnological relevant genes.</title>
        <authorList>
            <person name="Lima A.O.S."/>
            <person name="Staloch B.E.K."/>
            <person name="Freitas R.C."/>
            <person name="Niero H."/>
            <person name="Silva M.A.C."/>
        </authorList>
    </citation>
    <scope>NUCLEOTIDE SEQUENCE [LARGE SCALE GENOMIC DNA]</scope>
    <source>
        <strain evidence="1 2">LAMA 639</strain>
    </source>
</reference>
<comment type="caution">
    <text evidence="1">The sequence shown here is derived from an EMBL/GenBank/DDBJ whole genome shotgun (WGS) entry which is preliminary data.</text>
</comment>
<protein>
    <submittedName>
        <fullName evidence="1">Uncharacterized protein</fullName>
    </submittedName>
</protein>
<sequence>MCFYKDKYYEVRSVSHWYLIGQAIIEKTIHKQTIIKK</sequence>
<dbReference type="AlphaFoldDB" id="A0A6N7C1V3"/>
<dbReference type="EMBL" id="VZIZ01000015">
    <property type="protein sequence ID" value="KAF0568767.1"/>
    <property type="molecule type" value="Genomic_DNA"/>
</dbReference>
<evidence type="ECO:0000313" key="1">
    <source>
        <dbReference type="EMBL" id="KAF0568767.1"/>
    </source>
</evidence>
<keyword evidence="2" id="KW-1185">Reference proteome</keyword>
<organism evidence="1 2">
    <name type="scientific">Psychrobacter nivimaris</name>
    <dbReference type="NCBI Taxonomy" id="281738"/>
    <lineage>
        <taxon>Bacteria</taxon>
        <taxon>Pseudomonadati</taxon>
        <taxon>Pseudomonadota</taxon>
        <taxon>Gammaproteobacteria</taxon>
        <taxon>Moraxellales</taxon>
        <taxon>Moraxellaceae</taxon>
        <taxon>Psychrobacter</taxon>
    </lineage>
</organism>
<accession>A0A6N7C1V3</accession>
<name>A0A6N7C1V3_9GAMM</name>
<dbReference type="Proteomes" id="UP000471465">
    <property type="component" value="Unassembled WGS sequence"/>
</dbReference>
<gene>
    <name evidence="1" type="ORF">FQV37_523</name>
</gene>
<evidence type="ECO:0000313" key="2">
    <source>
        <dbReference type="Proteomes" id="UP000471465"/>
    </source>
</evidence>